<dbReference type="InterPro" id="IPR011059">
    <property type="entry name" value="Metal-dep_hydrolase_composite"/>
</dbReference>
<dbReference type="InterPro" id="IPR024403">
    <property type="entry name" value="DHOase_cat"/>
</dbReference>
<reference evidence="3 4" key="1">
    <citation type="journal article" date="2021" name="Elife">
        <title>Chloroplast acquisition without the gene transfer in kleptoplastic sea slugs, Plakobranchus ocellatus.</title>
        <authorList>
            <person name="Maeda T."/>
            <person name="Takahashi S."/>
            <person name="Yoshida T."/>
            <person name="Shimamura S."/>
            <person name="Takaki Y."/>
            <person name="Nagai Y."/>
            <person name="Toyoda A."/>
            <person name="Suzuki Y."/>
            <person name="Arimoto A."/>
            <person name="Ishii H."/>
            <person name="Satoh N."/>
            <person name="Nishiyama T."/>
            <person name="Hasebe M."/>
            <person name="Maruyama T."/>
            <person name="Minagawa J."/>
            <person name="Obokata J."/>
            <person name="Shigenobu S."/>
        </authorList>
    </citation>
    <scope>NUCLEOTIDE SEQUENCE [LARGE SCALE GENOMIC DNA]</scope>
</reference>
<dbReference type="InterPro" id="IPR004722">
    <property type="entry name" value="DHOase"/>
</dbReference>
<dbReference type="SUPFAM" id="SSF51556">
    <property type="entry name" value="Metallo-dependent hydrolases"/>
    <property type="match status" value="1"/>
</dbReference>
<dbReference type="GO" id="GO:0005737">
    <property type="term" value="C:cytoplasm"/>
    <property type="evidence" value="ECO:0007669"/>
    <property type="project" value="TreeGrafter"/>
</dbReference>
<dbReference type="AlphaFoldDB" id="A0AAV4FWU4"/>
<protein>
    <submittedName>
        <fullName evidence="3">Dihydroorotase</fullName>
    </submittedName>
</protein>
<evidence type="ECO:0000259" key="2">
    <source>
        <dbReference type="Pfam" id="PF12890"/>
    </source>
</evidence>
<dbReference type="Gene3D" id="3.20.20.140">
    <property type="entry name" value="Metal-dependent hydrolases"/>
    <property type="match status" value="1"/>
</dbReference>
<dbReference type="Proteomes" id="UP000762676">
    <property type="component" value="Unassembled WGS sequence"/>
</dbReference>
<accession>A0AAV4FWU4</accession>
<dbReference type="GO" id="GO:0004038">
    <property type="term" value="F:allantoinase activity"/>
    <property type="evidence" value="ECO:0007669"/>
    <property type="project" value="TreeGrafter"/>
</dbReference>
<organism evidence="3 4">
    <name type="scientific">Elysia marginata</name>
    <dbReference type="NCBI Taxonomy" id="1093978"/>
    <lineage>
        <taxon>Eukaryota</taxon>
        <taxon>Metazoa</taxon>
        <taxon>Spiralia</taxon>
        <taxon>Lophotrochozoa</taxon>
        <taxon>Mollusca</taxon>
        <taxon>Gastropoda</taxon>
        <taxon>Heterobranchia</taxon>
        <taxon>Euthyneura</taxon>
        <taxon>Panpulmonata</taxon>
        <taxon>Sacoglossa</taxon>
        <taxon>Placobranchoidea</taxon>
        <taxon>Plakobranchidae</taxon>
        <taxon>Elysia</taxon>
    </lineage>
</organism>
<dbReference type="PANTHER" id="PTHR43668:SF2">
    <property type="entry name" value="ALLANTOINASE"/>
    <property type="match status" value="1"/>
</dbReference>
<dbReference type="Gene3D" id="2.30.40.10">
    <property type="entry name" value="Urease, subunit C, domain 1"/>
    <property type="match status" value="1"/>
</dbReference>
<dbReference type="PANTHER" id="PTHR43668">
    <property type="entry name" value="ALLANTOINASE"/>
    <property type="match status" value="1"/>
</dbReference>
<dbReference type="Pfam" id="PF12890">
    <property type="entry name" value="DHOase"/>
    <property type="match status" value="1"/>
</dbReference>
<proteinExistence type="predicted"/>
<gene>
    <name evidence="3" type="ORF">ElyMa_002237500</name>
</gene>
<dbReference type="GO" id="GO:0004151">
    <property type="term" value="F:dihydroorotase activity"/>
    <property type="evidence" value="ECO:0007669"/>
    <property type="project" value="InterPro"/>
</dbReference>
<keyword evidence="4" id="KW-1185">Reference proteome</keyword>
<dbReference type="GO" id="GO:0006221">
    <property type="term" value="P:pyrimidine nucleotide biosynthetic process"/>
    <property type="evidence" value="ECO:0007669"/>
    <property type="project" value="UniProtKB-KW"/>
</dbReference>
<dbReference type="GO" id="GO:0006145">
    <property type="term" value="P:purine nucleobase catabolic process"/>
    <property type="evidence" value="ECO:0007669"/>
    <property type="project" value="TreeGrafter"/>
</dbReference>
<dbReference type="SUPFAM" id="SSF51338">
    <property type="entry name" value="Composite domain of metallo-dependent hydrolases"/>
    <property type="match status" value="1"/>
</dbReference>
<feature type="domain" description="Dihydroorotase catalytic" evidence="2">
    <location>
        <begin position="56"/>
        <end position="233"/>
    </location>
</feature>
<evidence type="ECO:0000313" key="3">
    <source>
        <dbReference type="EMBL" id="GFR77396.1"/>
    </source>
</evidence>
<evidence type="ECO:0000256" key="1">
    <source>
        <dbReference type="ARBA" id="ARBA00022975"/>
    </source>
</evidence>
<evidence type="ECO:0000313" key="4">
    <source>
        <dbReference type="Proteomes" id="UP000762676"/>
    </source>
</evidence>
<dbReference type="InterPro" id="IPR050138">
    <property type="entry name" value="DHOase/Allantoinase_Hydrolase"/>
</dbReference>
<dbReference type="InterPro" id="IPR032466">
    <property type="entry name" value="Metal_Hydrolase"/>
</dbReference>
<dbReference type="CDD" id="cd01317">
    <property type="entry name" value="DHOase_IIa"/>
    <property type="match status" value="1"/>
</dbReference>
<keyword evidence="1" id="KW-0665">Pyrimidine biosynthesis</keyword>
<dbReference type="EMBL" id="BMAT01004631">
    <property type="protein sequence ID" value="GFR77396.1"/>
    <property type="molecule type" value="Genomic_DNA"/>
</dbReference>
<comment type="caution">
    <text evidence="3">The sequence shown here is derived from an EMBL/GenBank/DDBJ whole genome shotgun (WGS) entry which is preliminary data.</text>
</comment>
<sequence length="411" mass="44929">METIVKSAKICIEGNRHHNTVKDVVLSKGKIIEIGSNLKTDNRDIIAFENLHISLGWFDSSVSFGEPGFEERETMTNGTKVSRKSGFTDILLNSNTSPPPTSGTHIKSLLSMGKNTVNIYPIGCLVNNRKLAELYDMKNCGAVSFGNYKTPIEDASILKLALQYSQNFDARVQSFPLNKNIAGNGVVNEGHSSLSVGLKGIAKLSETLQVQRDISILEYTGGKLHIPTISSKETVALIKQAKKKGLDVSCSVAIHNIIFDDTAIKGFETDYKVLPPLRKKEDIKALINGIKDGVIDMVTTDHCPINIENKNLEFEQALFGTIGLESAFGILQTIFETGLTISLLTKGRAVFGIPEPKFEIGEACNITLFNPDTESVFTEKDILSSSKNSAFIDRKTKGNVYGSILGKSFIF</sequence>
<name>A0AAV4FWU4_9GAST</name>
<dbReference type="GO" id="GO:0046872">
    <property type="term" value="F:metal ion binding"/>
    <property type="evidence" value="ECO:0007669"/>
    <property type="project" value="InterPro"/>
</dbReference>